<evidence type="ECO:0000256" key="2">
    <source>
        <dbReference type="ARBA" id="ARBA00022741"/>
    </source>
</evidence>
<dbReference type="SUPFAM" id="SSF53067">
    <property type="entry name" value="Actin-like ATPase domain"/>
    <property type="match status" value="2"/>
</dbReference>
<dbReference type="PANTHER" id="PTHR19375">
    <property type="entry name" value="HEAT SHOCK PROTEIN 70KDA"/>
    <property type="match status" value="1"/>
</dbReference>
<dbReference type="GO" id="GO:0042026">
    <property type="term" value="P:protein refolding"/>
    <property type="evidence" value="ECO:0000318"/>
    <property type="project" value="GO_Central"/>
</dbReference>
<dbReference type="VEuPathDB" id="TrichDB:TVAGG3_0694910"/>
<dbReference type="STRING" id="5722.A2DR34"/>
<name>A2DR34_TRIV3</name>
<keyword evidence="2" id="KW-0547">Nucleotide-binding</keyword>
<dbReference type="Pfam" id="PF00012">
    <property type="entry name" value="HSP70"/>
    <property type="match status" value="1"/>
</dbReference>
<organism evidence="5 6">
    <name type="scientific">Trichomonas vaginalis (strain ATCC PRA-98 / G3)</name>
    <dbReference type="NCBI Taxonomy" id="412133"/>
    <lineage>
        <taxon>Eukaryota</taxon>
        <taxon>Metamonada</taxon>
        <taxon>Parabasalia</taxon>
        <taxon>Trichomonadida</taxon>
        <taxon>Trichomonadidae</taxon>
        <taxon>Trichomonas</taxon>
    </lineage>
</organism>
<reference evidence="5" key="1">
    <citation type="submission" date="2006-10" db="EMBL/GenBank/DDBJ databases">
        <authorList>
            <person name="Amadeo P."/>
            <person name="Zhao Q."/>
            <person name="Wortman J."/>
            <person name="Fraser-Liggett C."/>
            <person name="Carlton J."/>
        </authorList>
    </citation>
    <scope>NUCLEOTIDE SEQUENCE</scope>
    <source>
        <strain evidence="5">G3</strain>
    </source>
</reference>
<dbReference type="GO" id="GO:0005737">
    <property type="term" value="C:cytoplasm"/>
    <property type="evidence" value="ECO:0000318"/>
    <property type="project" value="GO_Central"/>
</dbReference>
<dbReference type="RefSeq" id="XP_001329356.1">
    <property type="nucleotide sequence ID" value="XM_001329321.1"/>
</dbReference>
<dbReference type="OMA" id="INAKHEL"/>
<feature type="coiled-coil region" evidence="4">
    <location>
        <begin position="423"/>
        <end position="475"/>
    </location>
</feature>
<dbReference type="InterPro" id="IPR018181">
    <property type="entry name" value="Heat_shock_70_CS"/>
</dbReference>
<evidence type="ECO:0000313" key="6">
    <source>
        <dbReference type="Proteomes" id="UP000001542"/>
    </source>
</evidence>
<dbReference type="EMBL" id="DS113234">
    <property type="protein sequence ID" value="EAY17133.1"/>
    <property type="molecule type" value="Genomic_DNA"/>
</dbReference>
<evidence type="ECO:0000313" key="5">
    <source>
        <dbReference type="EMBL" id="EAY17133.1"/>
    </source>
</evidence>
<dbReference type="GO" id="GO:0031072">
    <property type="term" value="F:heat shock protein binding"/>
    <property type="evidence" value="ECO:0000318"/>
    <property type="project" value="GO_Central"/>
</dbReference>
<dbReference type="GO" id="GO:0140662">
    <property type="term" value="F:ATP-dependent protein folding chaperone"/>
    <property type="evidence" value="ECO:0007669"/>
    <property type="project" value="InterPro"/>
</dbReference>
<dbReference type="InterPro" id="IPR029047">
    <property type="entry name" value="HSP70_peptide-bd_sf"/>
</dbReference>
<keyword evidence="6" id="KW-1185">Reference proteome</keyword>
<protein>
    <submittedName>
        <fullName evidence="5">DnaK protein</fullName>
    </submittedName>
</protein>
<accession>A2DR34</accession>
<dbReference type="VEuPathDB" id="TrichDB:TVAG_303520"/>
<dbReference type="GO" id="GO:0016887">
    <property type="term" value="F:ATP hydrolysis activity"/>
    <property type="evidence" value="ECO:0000318"/>
    <property type="project" value="GO_Central"/>
</dbReference>
<dbReference type="Gene3D" id="3.90.640.10">
    <property type="entry name" value="Actin, Chain A, domain 4"/>
    <property type="match status" value="1"/>
</dbReference>
<keyword evidence="3" id="KW-0067">ATP-binding</keyword>
<dbReference type="FunFam" id="2.60.34.10:FF:000061">
    <property type="entry name" value="DnaK protein"/>
    <property type="match status" value="1"/>
</dbReference>
<sequence length="496" mass="55893">MPEEILSFLLEHVKETYKCATGREATDCVITVPANFNDAQRNATKTAARIANLNVRKFLSEPTAAAIAYYNIEPKDKIHLLVFDFGVRTLDVSIVYIDGQVFNVKAVAGNSNLGGADIDKIIADYCIEQFKKKQSDFNPKDPNNKKNMALLLRSAEETKIALSSMDNSQITVPNFYNGQDLNVRLRVNKLSDLIELILDQISTPIHSALKAAGLKPANIDGVLLVGGSSMIPAVKDKLEEIFPEKIKYALNPLKAVSAGAATICQKFMNDQIKDFEDVKDYVRQRTVSPPMFASGTIVVVDVQPISIGIKTANDGFQKFILSNKPIPQKAQIAYKVKDNNTFTIEIYQGESNKCSENIFLREVTFKNIPKQSIQILLSIAINNEGIITVEAFDPETKYDKTIDFHYDPMLYDERVQEIIRKHKAANESERKKAEEKLTQLYDESRKLKSTNRDLYMQIQHQIDEALDEIDEMEDSGDFKKFFELADQISKKIQSNI</sequence>
<gene>
    <name evidence="5" type="ORF">TVAG_303520</name>
</gene>
<dbReference type="GO" id="GO:0005524">
    <property type="term" value="F:ATP binding"/>
    <property type="evidence" value="ECO:0007669"/>
    <property type="project" value="UniProtKB-KW"/>
</dbReference>
<dbReference type="PROSITE" id="PS01036">
    <property type="entry name" value="HSP70_3"/>
    <property type="match status" value="1"/>
</dbReference>
<dbReference type="InParanoid" id="A2DR34"/>
<dbReference type="SUPFAM" id="SSF100920">
    <property type="entry name" value="Heat shock protein 70kD (HSP70), peptide-binding domain"/>
    <property type="match status" value="1"/>
</dbReference>
<dbReference type="FunFam" id="3.30.420.40:FF:000028">
    <property type="entry name" value="heat shock 70 kDa protein-like"/>
    <property type="match status" value="1"/>
</dbReference>
<dbReference type="GO" id="GO:0044183">
    <property type="term" value="F:protein folding chaperone"/>
    <property type="evidence" value="ECO:0000318"/>
    <property type="project" value="GO_Central"/>
</dbReference>
<dbReference type="AlphaFoldDB" id="A2DR34"/>
<dbReference type="Proteomes" id="UP000001542">
    <property type="component" value="Unassembled WGS sequence"/>
</dbReference>
<dbReference type="Gene3D" id="3.30.420.40">
    <property type="match status" value="2"/>
</dbReference>
<dbReference type="KEGG" id="tva:4775148"/>
<dbReference type="eggNOG" id="KOG0100">
    <property type="taxonomic scope" value="Eukaryota"/>
</dbReference>
<comment type="similarity">
    <text evidence="1">Belongs to the heat shock protein 70 family.</text>
</comment>
<reference evidence="5" key="2">
    <citation type="journal article" date="2007" name="Science">
        <title>Draft genome sequence of the sexually transmitted pathogen Trichomonas vaginalis.</title>
        <authorList>
            <person name="Carlton J.M."/>
            <person name="Hirt R.P."/>
            <person name="Silva J.C."/>
            <person name="Delcher A.L."/>
            <person name="Schatz M."/>
            <person name="Zhao Q."/>
            <person name="Wortman J.R."/>
            <person name="Bidwell S.L."/>
            <person name="Alsmark U.C.M."/>
            <person name="Besteiro S."/>
            <person name="Sicheritz-Ponten T."/>
            <person name="Noel C.J."/>
            <person name="Dacks J.B."/>
            <person name="Foster P.G."/>
            <person name="Simillion C."/>
            <person name="Van de Peer Y."/>
            <person name="Miranda-Saavedra D."/>
            <person name="Barton G.J."/>
            <person name="Westrop G.D."/>
            <person name="Mueller S."/>
            <person name="Dessi D."/>
            <person name="Fiori P.L."/>
            <person name="Ren Q."/>
            <person name="Paulsen I."/>
            <person name="Zhang H."/>
            <person name="Bastida-Corcuera F.D."/>
            <person name="Simoes-Barbosa A."/>
            <person name="Brown M.T."/>
            <person name="Hayes R.D."/>
            <person name="Mukherjee M."/>
            <person name="Okumura C.Y."/>
            <person name="Schneider R."/>
            <person name="Smith A.J."/>
            <person name="Vanacova S."/>
            <person name="Villalvazo M."/>
            <person name="Haas B.J."/>
            <person name="Pertea M."/>
            <person name="Feldblyum T.V."/>
            <person name="Utterback T.R."/>
            <person name="Shu C.L."/>
            <person name="Osoegawa K."/>
            <person name="de Jong P.J."/>
            <person name="Hrdy I."/>
            <person name="Horvathova L."/>
            <person name="Zubacova Z."/>
            <person name="Dolezal P."/>
            <person name="Malik S.B."/>
            <person name="Logsdon J.M. Jr."/>
            <person name="Henze K."/>
            <person name="Gupta A."/>
            <person name="Wang C.C."/>
            <person name="Dunne R.L."/>
            <person name="Upcroft J.A."/>
            <person name="Upcroft P."/>
            <person name="White O."/>
            <person name="Salzberg S.L."/>
            <person name="Tang P."/>
            <person name="Chiu C.-H."/>
            <person name="Lee Y.-S."/>
            <person name="Embley T.M."/>
            <person name="Coombs G.H."/>
            <person name="Mottram J.C."/>
            <person name="Tachezy J."/>
            <person name="Fraser-Liggett C.M."/>
            <person name="Johnson P.J."/>
        </authorList>
    </citation>
    <scope>NUCLEOTIDE SEQUENCE [LARGE SCALE GENOMIC DNA]</scope>
    <source>
        <strain evidence="5">G3</strain>
    </source>
</reference>
<dbReference type="InterPro" id="IPR043129">
    <property type="entry name" value="ATPase_NBD"/>
</dbReference>
<keyword evidence="4" id="KW-0175">Coiled coil</keyword>
<dbReference type="Gene3D" id="2.60.34.10">
    <property type="entry name" value="Substrate Binding Domain Of DNAk, Chain A, domain 1"/>
    <property type="match status" value="1"/>
</dbReference>
<evidence type="ECO:0000256" key="4">
    <source>
        <dbReference type="SAM" id="Coils"/>
    </source>
</evidence>
<dbReference type="SMR" id="A2DR34"/>
<dbReference type="PRINTS" id="PR00301">
    <property type="entry name" value="HEATSHOCK70"/>
</dbReference>
<proteinExistence type="inferred from homology"/>
<dbReference type="FunFam" id="3.90.640.10:FF:000003">
    <property type="entry name" value="Molecular chaperone DnaK"/>
    <property type="match status" value="1"/>
</dbReference>
<evidence type="ECO:0000256" key="1">
    <source>
        <dbReference type="ARBA" id="ARBA00007381"/>
    </source>
</evidence>
<dbReference type="InterPro" id="IPR013126">
    <property type="entry name" value="Hsp_70_fam"/>
</dbReference>
<evidence type="ECO:0000256" key="3">
    <source>
        <dbReference type="ARBA" id="ARBA00022840"/>
    </source>
</evidence>